<keyword evidence="1" id="KW-0472">Membrane</keyword>
<feature type="transmembrane region" description="Helical" evidence="1">
    <location>
        <begin position="50"/>
        <end position="67"/>
    </location>
</feature>
<gene>
    <name evidence="3" type="ORF">F5X71_00170</name>
</gene>
<organism evidence="3 4">
    <name type="scientific">Nocardia brasiliensis</name>
    <dbReference type="NCBI Taxonomy" id="37326"/>
    <lineage>
        <taxon>Bacteria</taxon>
        <taxon>Bacillati</taxon>
        <taxon>Actinomycetota</taxon>
        <taxon>Actinomycetes</taxon>
        <taxon>Mycobacteriales</taxon>
        <taxon>Nocardiaceae</taxon>
        <taxon>Nocardia</taxon>
    </lineage>
</organism>
<dbReference type="Proteomes" id="UP000501705">
    <property type="component" value="Chromosome"/>
</dbReference>
<reference evidence="3 4" key="1">
    <citation type="journal article" date="2019" name="ACS Chem. Biol.">
        <title>Identification and Mobilization of a Cryptic Antibiotic Biosynthesis Gene Locus from a Human-Pathogenic Nocardia Isolate.</title>
        <authorList>
            <person name="Herisse M."/>
            <person name="Ishida K."/>
            <person name="Porter J.L."/>
            <person name="Howden B."/>
            <person name="Hertweck C."/>
            <person name="Stinear T.P."/>
            <person name="Pidot S.J."/>
        </authorList>
    </citation>
    <scope>NUCLEOTIDE SEQUENCE [LARGE SCALE GENOMIC DNA]</scope>
    <source>
        <strain evidence="3 4">AUSMDU00024985</strain>
    </source>
</reference>
<proteinExistence type="predicted"/>
<name>A0A6G9XJ62_NOCBR</name>
<dbReference type="InterPro" id="IPR019692">
    <property type="entry name" value="CFP-6_PH"/>
</dbReference>
<evidence type="ECO:0000313" key="4">
    <source>
        <dbReference type="Proteomes" id="UP000501705"/>
    </source>
</evidence>
<dbReference type="AlphaFoldDB" id="A0A6G9XJ62"/>
<evidence type="ECO:0000259" key="2">
    <source>
        <dbReference type="Pfam" id="PF10756"/>
    </source>
</evidence>
<dbReference type="Pfam" id="PF10756">
    <property type="entry name" value="bPH_6"/>
    <property type="match status" value="1"/>
</dbReference>
<accession>A0A6G9XJ62</accession>
<protein>
    <submittedName>
        <fullName evidence="3">PH domain-containing protein</fullName>
    </submittedName>
</protein>
<feature type="transmembrane region" description="Helical" evidence="1">
    <location>
        <begin position="25"/>
        <end position="44"/>
    </location>
</feature>
<sequence length="160" mass="17216">MTSESPAQRPGDNSPQLAWTTPTSALVAVTGGGVLLAVATIFAGDAPARLLIGLAAAGLLGLAGLGFRQRPRLSVAPGPQPRMVVRTLFGPTGYTREQIIRARVVDYRRLGRKMPMLEIDVNHDDTERLLIFGRWDLGTRPDEVHAALVRALGLRGNTTR</sequence>
<dbReference type="EMBL" id="CP046171">
    <property type="protein sequence ID" value="QIS00952.1"/>
    <property type="molecule type" value="Genomic_DNA"/>
</dbReference>
<dbReference type="RefSeq" id="WP_167460109.1">
    <property type="nucleotide sequence ID" value="NZ_CP046171.1"/>
</dbReference>
<evidence type="ECO:0000256" key="1">
    <source>
        <dbReference type="SAM" id="Phobius"/>
    </source>
</evidence>
<keyword evidence="1" id="KW-0812">Transmembrane</keyword>
<feature type="domain" description="Low molecular weight protein antigen 6 PH" evidence="2">
    <location>
        <begin position="70"/>
        <end position="151"/>
    </location>
</feature>
<keyword evidence="1" id="KW-1133">Transmembrane helix</keyword>
<evidence type="ECO:0000313" key="3">
    <source>
        <dbReference type="EMBL" id="QIS00952.1"/>
    </source>
</evidence>